<accession>A0A538UAD0</accession>
<feature type="transmembrane region" description="Helical" evidence="1">
    <location>
        <begin position="6"/>
        <end position="26"/>
    </location>
</feature>
<comment type="caution">
    <text evidence="2">The sequence shown here is derived from an EMBL/GenBank/DDBJ whole genome shotgun (WGS) entry which is preliminary data.</text>
</comment>
<evidence type="ECO:0000313" key="3">
    <source>
        <dbReference type="Proteomes" id="UP000319836"/>
    </source>
</evidence>
<name>A0A538UAD0_UNCEI</name>
<keyword evidence="1" id="KW-1133">Transmembrane helix</keyword>
<organism evidence="2 3">
    <name type="scientific">Eiseniibacteriota bacterium</name>
    <dbReference type="NCBI Taxonomy" id="2212470"/>
    <lineage>
        <taxon>Bacteria</taxon>
        <taxon>Candidatus Eiseniibacteriota</taxon>
    </lineage>
</organism>
<protein>
    <submittedName>
        <fullName evidence="2">DUF2304 domain-containing protein</fullName>
    </submittedName>
</protein>
<dbReference type="EMBL" id="VBPA01000047">
    <property type="protein sequence ID" value="TMQ72679.1"/>
    <property type="molecule type" value="Genomic_DNA"/>
</dbReference>
<evidence type="ECO:0000256" key="1">
    <source>
        <dbReference type="SAM" id="Phobius"/>
    </source>
</evidence>
<dbReference type="Pfam" id="PF10066">
    <property type="entry name" value="DUF2304"/>
    <property type="match status" value="1"/>
</dbReference>
<keyword evidence="1" id="KW-0472">Membrane</keyword>
<gene>
    <name evidence="2" type="ORF">E6K80_02140</name>
</gene>
<evidence type="ECO:0000313" key="2">
    <source>
        <dbReference type="EMBL" id="TMQ72679.1"/>
    </source>
</evidence>
<reference evidence="2 3" key="1">
    <citation type="journal article" date="2019" name="Nat. Microbiol.">
        <title>Mediterranean grassland soil C-N compound turnover is dependent on rainfall and depth, and is mediated by genomically divergent microorganisms.</title>
        <authorList>
            <person name="Diamond S."/>
            <person name="Andeer P.F."/>
            <person name="Li Z."/>
            <person name="Crits-Christoph A."/>
            <person name="Burstein D."/>
            <person name="Anantharaman K."/>
            <person name="Lane K.R."/>
            <person name="Thomas B.C."/>
            <person name="Pan C."/>
            <person name="Northen T.R."/>
            <person name="Banfield J.F."/>
        </authorList>
    </citation>
    <scope>NUCLEOTIDE SEQUENCE [LARGE SCALE GENOMIC DNA]</scope>
    <source>
        <strain evidence="2">WS_10</strain>
    </source>
</reference>
<feature type="transmembrane region" description="Helical" evidence="1">
    <location>
        <begin position="65"/>
        <end position="87"/>
    </location>
</feature>
<feature type="transmembrane region" description="Helical" evidence="1">
    <location>
        <begin position="38"/>
        <end position="59"/>
    </location>
</feature>
<dbReference type="Proteomes" id="UP000319836">
    <property type="component" value="Unassembled WGS sequence"/>
</dbReference>
<dbReference type="AlphaFoldDB" id="A0A538UAD0"/>
<dbReference type="InterPro" id="IPR019277">
    <property type="entry name" value="DUF2304"/>
</dbReference>
<sequence length="135" mass="14909">MEFLSRAQVVTALGATLLVLIVLDLVRRRRLSEDYSLLWVVSTVMVAVLGFSTPLLTSLTHALGILYEASTVFFFGLGFATAMLLFLSVKLPRLGQDHLTLTRELAFLRLELERLRIHPPAPSESGRGTPGRESA</sequence>
<proteinExistence type="predicted"/>
<keyword evidence="1" id="KW-0812">Transmembrane</keyword>